<keyword evidence="2" id="KW-1185">Reference proteome</keyword>
<name>A0A3S5AKK4_9PLAT</name>
<sequence>MPAKRLEMYQVHDPVPENILVTDTLISYTSVLTMESFSDDANYDDGETFGNVPRPWSNVRHHEYYGEGPGTRYVPQGLRDAPNKLRKTRSNQRYKAKIALTTKSCCGYQVKPCHY</sequence>
<proteinExistence type="predicted"/>
<evidence type="ECO:0000313" key="1">
    <source>
        <dbReference type="EMBL" id="VEL26135.1"/>
    </source>
</evidence>
<dbReference type="AlphaFoldDB" id="A0A3S5AKK4"/>
<dbReference type="Proteomes" id="UP000784294">
    <property type="component" value="Unassembled WGS sequence"/>
</dbReference>
<gene>
    <name evidence="1" type="ORF">PXEA_LOCUS19575</name>
</gene>
<evidence type="ECO:0000313" key="2">
    <source>
        <dbReference type="Proteomes" id="UP000784294"/>
    </source>
</evidence>
<comment type="caution">
    <text evidence="1">The sequence shown here is derived from an EMBL/GenBank/DDBJ whole genome shotgun (WGS) entry which is preliminary data.</text>
</comment>
<protein>
    <submittedName>
        <fullName evidence="1">Uncharacterized protein</fullName>
    </submittedName>
</protein>
<reference evidence="1" key="1">
    <citation type="submission" date="2018-11" db="EMBL/GenBank/DDBJ databases">
        <authorList>
            <consortium name="Pathogen Informatics"/>
        </authorList>
    </citation>
    <scope>NUCLEOTIDE SEQUENCE</scope>
</reference>
<organism evidence="1 2">
    <name type="scientific">Protopolystoma xenopodis</name>
    <dbReference type="NCBI Taxonomy" id="117903"/>
    <lineage>
        <taxon>Eukaryota</taxon>
        <taxon>Metazoa</taxon>
        <taxon>Spiralia</taxon>
        <taxon>Lophotrochozoa</taxon>
        <taxon>Platyhelminthes</taxon>
        <taxon>Monogenea</taxon>
        <taxon>Polyopisthocotylea</taxon>
        <taxon>Polystomatidea</taxon>
        <taxon>Polystomatidae</taxon>
        <taxon>Protopolystoma</taxon>
    </lineage>
</organism>
<dbReference type="EMBL" id="CAAALY010078312">
    <property type="protein sequence ID" value="VEL26135.1"/>
    <property type="molecule type" value="Genomic_DNA"/>
</dbReference>
<accession>A0A3S5AKK4</accession>